<dbReference type="HOGENOM" id="CLU_017233_1_0_2"/>
<dbReference type="RefSeq" id="WP_012940747.1">
    <property type="nucleotide sequence ID" value="NC_013741.1"/>
</dbReference>
<dbReference type="PANTHER" id="PTHR12150">
    <property type="entry name" value="CLASS IV SAM-BINDING METHYLTRANSFERASE-RELATED"/>
    <property type="match status" value="1"/>
</dbReference>
<dbReference type="KEGG" id="apo:Arcpr_1362"/>
<protein>
    <recommendedName>
        <fullName evidence="3">RNA-binding protein</fullName>
    </recommendedName>
</protein>
<dbReference type="STRING" id="572546.Arcpr_1362"/>
<dbReference type="InterPro" id="IPR029026">
    <property type="entry name" value="tRNA_m1G_MTases_N"/>
</dbReference>
<keyword evidence="2" id="KW-1185">Reference proteome</keyword>
<dbReference type="InterPro" id="IPR029028">
    <property type="entry name" value="Alpha/beta_knot_MTases"/>
</dbReference>
<reference evidence="1 2" key="1">
    <citation type="journal article" date="2010" name="Stand. Genomic Sci.">
        <title>Complete genome sequence of Archaeoglobus profundus type strain (AV18).</title>
        <authorList>
            <person name="von Jan M."/>
            <person name="Lapidus A."/>
            <person name="Del Rio T.G."/>
            <person name="Copeland A."/>
            <person name="Tice H."/>
            <person name="Cheng J.F."/>
            <person name="Lucas S."/>
            <person name="Chen F."/>
            <person name="Nolan M."/>
            <person name="Goodwin L."/>
            <person name="Han C."/>
            <person name="Pitluck S."/>
            <person name="Liolios K."/>
            <person name="Ivanova N."/>
            <person name="Mavromatis K."/>
            <person name="Ovchinnikova G."/>
            <person name="Chertkov O."/>
            <person name="Pati A."/>
            <person name="Chen A."/>
            <person name="Palaniappan K."/>
            <person name="Land M."/>
            <person name="Hauser L."/>
            <person name="Chang Y.J."/>
            <person name="Jeffries C.D."/>
            <person name="Saunders E."/>
            <person name="Brettin T."/>
            <person name="Detter J.C."/>
            <person name="Chain P."/>
            <person name="Eichinger K."/>
            <person name="Huber H."/>
            <person name="Spring S."/>
            <person name="Rohde M."/>
            <person name="Goker M."/>
            <person name="Wirth R."/>
            <person name="Woyke T."/>
            <person name="Bristow J."/>
            <person name="Eisen J.A."/>
            <person name="Markowitz V."/>
            <person name="Hugenholtz P."/>
            <person name="Kyrpides N.C."/>
            <person name="Klenk H.P."/>
        </authorList>
    </citation>
    <scope>NUCLEOTIDE SEQUENCE [LARGE SCALE GENOMIC DNA]</scope>
    <source>
        <strain evidence="2">DSM 5631 / JCM 9629 / NBRC 100127 / Av18</strain>
    </source>
</reference>
<evidence type="ECO:0000313" key="1">
    <source>
        <dbReference type="EMBL" id="ADB58411.1"/>
    </source>
</evidence>
<evidence type="ECO:0000313" key="2">
    <source>
        <dbReference type="Proteomes" id="UP000001901"/>
    </source>
</evidence>
<dbReference type="Gene3D" id="2.40.50.140">
    <property type="entry name" value="Nucleic acid-binding proteins"/>
    <property type="match status" value="1"/>
</dbReference>
<accession>D2RE67</accession>
<dbReference type="PaxDb" id="572546-Arcpr_1362"/>
<dbReference type="Proteomes" id="UP000001901">
    <property type="component" value="Chromosome"/>
</dbReference>
<gene>
    <name evidence="1" type="ordered locus">Arcpr_1362</name>
</gene>
<dbReference type="InterPro" id="IPR012340">
    <property type="entry name" value="NA-bd_OB-fold"/>
</dbReference>
<dbReference type="Gene3D" id="3.40.1280.10">
    <property type="match status" value="1"/>
</dbReference>
<evidence type="ECO:0008006" key="3">
    <source>
        <dbReference type="Google" id="ProtNLM"/>
    </source>
</evidence>
<dbReference type="GeneID" id="8740049"/>
<organism evidence="1 2">
    <name type="scientific">Archaeoglobus profundus (strain DSM 5631 / JCM 9629 / NBRC 100127 / Av18)</name>
    <dbReference type="NCBI Taxonomy" id="572546"/>
    <lineage>
        <taxon>Archaea</taxon>
        <taxon>Methanobacteriati</taxon>
        <taxon>Methanobacteriota</taxon>
        <taxon>Archaeoglobi</taxon>
        <taxon>Archaeoglobales</taxon>
        <taxon>Archaeoglobaceae</taxon>
        <taxon>Archaeoglobus</taxon>
    </lineage>
</organism>
<dbReference type="EMBL" id="CP001857">
    <property type="protein sequence ID" value="ADB58411.1"/>
    <property type="molecule type" value="Genomic_DNA"/>
</dbReference>
<dbReference type="CDD" id="cd18086">
    <property type="entry name" value="HsC9orf114-like"/>
    <property type="match status" value="1"/>
</dbReference>
<dbReference type="AlphaFoldDB" id="D2RE67"/>
<dbReference type="SUPFAM" id="SSF75217">
    <property type="entry name" value="alpha/beta knot"/>
    <property type="match status" value="1"/>
</dbReference>
<dbReference type="SUPFAM" id="SSF50249">
    <property type="entry name" value="Nucleic acid-binding proteins"/>
    <property type="match status" value="1"/>
</dbReference>
<dbReference type="PANTHER" id="PTHR12150:SF13">
    <property type="entry name" value="METHYLTRANSFERASE C9ORF114-RELATED"/>
    <property type="match status" value="1"/>
</dbReference>
<dbReference type="InterPro" id="IPR003750">
    <property type="entry name" value="Put_MeTrfase-C9orf114-like"/>
</dbReference>
<sequence length="254" mass="28673">MISVAIPSSALINENDPKIKTFKVGLIARACAIFRVGEIIIYRDPKLNESQFIKDVLEYAETPQYLRKYIPIKETLKYAGVLPPLKIPSHKPKRLKVGEVREGVVVRVGPDGTRWVDIGVKALAPLKSKAKRGARVTVRVCSTNPLVVEEAKPEEYWGYKVRIAELKDVLSKENVVLTSRKCKVPKIEEIKSLKDVTLVFGSPEEGVFEIMRRLGIDTDARCWNTIPMQGVETVRLEEAIYATLAIVNYVRWVE</sequence>
<name>D2RE67_ARCPA</name>
<proteinExistence type="predicted"/>
<dbReference type="OrthoDB" id="4144at2157"/>
<dbReference type="eggNOG" id="arCOG04069">
    <property type="taxonomic scope" value="Archaea"/>
</dbReference>
<dbReference type="Pfam" id="PF02598">
    <property type="entry name" value="Methyltrn_RNA_3"/>
    <property type="match status" value="1"/>
</dbReference>